<dbReference type="RefSeq" id="XP_029232557.1">
    <property type="nucleotide sequence ID" value="XM_029367363.1"/>
</dbReference>
<keyword evidence="3" id="KW-1185">Reference proteome</keyword>
<proteinExistence type="predicted"/>
<name>A0A3R7N8W4_9TRYP</name>
<feature type="region of interest" description="Disordered" evidence="1">
    <location>
        <begin position="20"/>
        <end position="50"/>
    </location>
</feature>
<dbReference type="Proteomes" id="UP000284403">
    <property type="component" value="Unassembled WGS sequence"/>
</dbReference>
<comment type="caution">
    <text evidence="2">The sequence shown here is derived from an EMBL/GenBank/DDBJ whole genome shotgun (WGS) entry which is preliminary data.</text>
</comment>
<protein>
    <submittedName>
        <fullName evidence="2">Uncharacterized protein</fullName>
    </submittedName>
</protein>
<dbReference type="AlphaFoldDB" id="A0A3R7N8W4"/>
<dbReference type="GeneID" id="40314032"/>
<reference evidence="2 3" key="1">
    <citation type="journal article" date="2018" name="BMC Genomics">
        <title>Genomic comparison of Trypanosoma conorhini and Trypanosoma rangeli to Trypanosoma cruzi strains of high and low virulence.</title>
        <authorList>
            <person name="Bradwell K.R."/>
            <person name="Koparde V.N."/>
            <person name="Matveyev A.V."/>
            <person name="Serrano M.G."/>
            <person name="Alves J.M."/>
            <person name="Parikh H."/>
            <person name="Huang B."/>
            <person name="Lee V."/>
            <person name="Espinosa-Alvarez O."/>
            <person name="Ortiz P.A."/>
            <person name="Costa-Martins A.G."/>
            <person name="Teixeira M.M."/>
            <person name="Buck G.A."/>
        </authorList>
    </citation>
    <scope>NUCLEOTIDE SEQUENCE [LARGE SCALE GENOMIC DNA]</scope>
    <source>
        <strain evidence="2 3">025E</strain>
    </source>
</reference>
<gene>
    <name evidence="2" type="ORF">Tco025E_00421</name>
</gene>
<accession>A0A3R7N8W4</accession>
<evidence type="ECO:0000313" key="2">
    <source>
        <dbReference type="EMBL" id="RNF27351.1"/>
    </source>
</evidence>
<feature type="compositionally biased region" description="Basic and acidic residues" evidence="1">
    <location>
        <begin position="21"/>
        <end position="38"/>
    </location>
</feature>
<dbReference type="EMBL" id="MKKU01000009">
    <property type="protein sequence ID" value="RNF27351.1"/>
    <property type="molecule type" value="Genomic_DNA"/>
</dbReference>
<organism evidence="2 3">
    <name type="scientific">Trypanosoma conorhini</name>
    <dbReference type="NCBI Taxonomy" id="83891"/>
    <lineage>
        <taxon>Eukaryota</taxon>
        <taxon>Discoba</taxon>
        <taxon>Euglenozoa</taxon>
        <taxon>Kinetoplastea</taxon>
        <taxon>Metakinetoplastina</taxon>
        <taxon>Trypanosomatida</taxon>
        <taxon>Trypanosomatidae</taxon>
        <taxon>Trypanosoma</taxon>
    </lineage>
</organism>
<evidence type="ECO:0000256" key="1">
    <source>
        <dbReference type="SAM" id="MobiDB-lite"/>
    </source>
</evidence>
<dbReference type="OrthoDB" id="265173at2759"/>
<evidence type="ECO:0000313" key="3">
    <source>
        <dbReference type="Proteomes" id="UP000284403"/>
    </source>
</evidence>
<sequence length="195" mass="21912">MRRVLLDTRRAGLPLLCGYRRSSDKSEGTAPRGDDRAPVADASKPSAAGAKEEYTIPTADILRAVKQRDFNAFQSHAVEIVQHTWKEEHSIPAVCLIFFLLTWYWASSSRRRIVRSCRATEARVKEEADQTLELVGTLVRKWRHDVQKADQQLQLILDKNSELTKDIDRMTAALRQCYVKVPAAKGGPAKVGAPE</sequence>